<feature type="signal peptide" evidence="9">
    <location>
        <begin position="1"/>
        <end position="20"/>
    </location>
</feature>
<dbReference type="Pfam" id="PF17801">
    <property type="entry name" value="Melibiase_C"/>
    <property type="match status" value="1"/>
</dbReference>
<comment type="catalytic activity">
    <reaction evidence="1 8">
        <text>Hydrolysis of terminal, non-reducing alpha-D-galactose residues in alpha-D-galactosides, including galactose oligosaccharides, galactomannans and galactolipids.</text>
        <dbReference type="EC" id="3.2.1.22"/>
    </reaction>
</comment>
<dbReference type="EC" id="3.2.1.22" evidence="3 8"/>
<dbReference type="FunFam" id="2.60.40.1180:FF:000008">
    <property type="entry name" value="Alpha-galactosidase"/>
    <property type="match status" value="1"/>
</dbReference>
<dbReference type="GO" id="GO:0004557">
    <property type="term" value="F:alpha-galactosidase activity"/>
    <property type="evidence" value="ECO:0007669"/>
    <property type="project" value="UniProtKB-EC"/>
</dbReference>
<dbReference type="EMBL" id="GL377609">
    <property type="protein sequence ID" value="EFJ18665.1"/>
    <property type="molecule type" value="Genomic_DNA"/>
</dbReference>
<keyword evidence="6 8" id="KW-1015">Disulfide bond</keyword>
<evidence type="ECO:0000256" key="5">
    <source>
        <dbReference type="ARBA" id="ARBA00022801"/>
    </source>
</evidence>
<dbReference type="PANTHER" id="PTHR11452:SF33">
    <property type="entry name" value="ALPHA-GALACTOSIDASE 2"/>
    <property type="match status" value="1"/>
</dbReference>
<name>D8SAW9_SELML</name>
<dbReference type="Proteomes" id="UP000001514">
    <property type="component" value="Unassembled WGS sequence"/>
</dbReference>
<dbReference type="InterPro" id="IPR041233">
    <property type="entry name" value="Melibiase_C"/>
</dbReference>
<dbReference type="CDD" id="cd14792">
    <property type="entry name" value="GH27"/>
    <property type="match status" value="1"/>
</dbReference>
<evidence type="ECO:0000256" key="3">
    <source>
        <dbReference type="ARBA" id="ARBA00012755"/>
    </source>
</evidence>
<evidence type="ECO:0000256" key="8">
    <source>
        <dbReference type="RuleBase" id="RU361168"/>
    </source>
</evidence>
<protein>
    <recommendedName>
        <fullName evidence="3 8">Alpha-galactosidase</fullName>
        <ecNumber evidence="3 8">3.2.1.22</ecNumber>
    </recommendedName>
    <alternativeName>
        <fullName evidence="8">Melibiase</fullName>
    </alternativeName>
</protein>
<dbReference type="InterPro" id="IPR013785">
    <property type="entry name" value="Aldolase_TIM"/>
</dbReference>
<dbReference type="STRING" id="88036.D8SAW9"/>
<keyword evidence="4 9" id="KW-0732">Signal</keyword>
<evidence type="ECO:0000313" key="11">
    <source>
        <dbReference type="EMBL" id="EFJ18665.1"/>
    </source>
</evidence>
<keyword evidence="5 8" id="KW-0378">Hydrolase</keyword>
<dbReference type="HOGENOM" id="CLU_013093_2_2_1"/>
<dbReference type="InterPro" id="IPR002241">
    <property type="entry name" value="Glyco_hydro_27"/>
</dbReference>
<dbReference type="InterPro" id="IPR017853">
    <property type="entry name" value="GH"/>
</dbReference>
<reference evidence="11 12" key="1">
    <citation type="journal article" date="2011" name="Science">
        <title>The Selaginella genome identifies genetic changes associated with the evolution of vascular plants.</title>
        <authorList>
            <person name="Banks J.A."/>
            <person name="Nishiyama T."/>
            <person name="Hasebe M."/>
            <person name="Bowman J.L."/>
            <person name="Gribskov M."/>
            <person name="dePamphilis C."/>
            <person name="Albert V.A."/>
            <person name="Aono N."/>
            <person name="Aoyama T."/>
            <person name="Ambrose B.A."/>
            <person name="Ashton N.W."/>
            <person name="Axtell M.J."/>
            <person name="Barker E."/>
            <person name="Barker M.S."/>
            <person name="Bennetzen J.L."/>
            <person name="Bonawitz N.D."/>
            <person name="Chapple C."/>
            <person name="Cheng C."/>
            <person name="Correa L.G."/>
            <person name="Dacre M."/>
            <person name="DeBarry J."/>
            <person name="Dreyer I."/>
            <person name="Elias M."/>
            <person name="Engstrom E.M."/>
            <person name="Estelle M."/>
            <person name="Feng L."/>
            <person name="Finet C."/>
            <person name="Floyd S.K."/>
            <person name="Frommer W.B."/>
            <person name="Fujita T."/>
            <person name="Gramzow L."/>
            <person name="Gutensohn M."/>
            <person name="Harholt J."/>
            <person name="Hattori M."/>
            <person name="Heyl A."/>
            <person name="Hirai T."/>
            <person name="Hiwatashi Y."/>
            <person name="Ishikawa M."/>
            <person name="Iwata M."/>
            <person name="Karol K.G."/>
            <person name="Koehler B."/>
            <person name="Kolukisaoglu U."/>
            <person name="Kubo M."/>
            <person name="Kurata T."/>
            <person name="Lalonde S."/>
            <person name="Li K."/>
            <person name="Li Y."/>
            <person name="Litt A."/>
            <person name="Lyons E."/>
            <person name="Manning G."/>
            <person name="Maruyama T."/>
            <person name="Michael T.P."/>
            <person name="Mikami K."/>
            <person name="Miyazaki S."/>
            <person name="Morinaga S."/>
            <person name="Murata T."/>
            <person name="Mueller-Roeber B."/>
            <person name="Nelson D.R."/>
            <person name="Obara M."/>
            <person name="Oguri Y."/>
            <person name="Olmstead R.G."/>
            <person name="Onodera N."/>
            <person name="Petersen B.L."/>
            <person name="Pils B."/>
            <person name="Prigge M."/>
            <person name="Rensing S.A."/>
            <person name="Riano-Pachon D.M."/>
            <person name="Roberts A.W."/>
            <person name="Sato Y."/>
            <person name="Scheller H.V."/>
            <person name="Schulz B."/>
            <person name="Schulz C."/>
            <person name="Shakirov E.V."/>
            <person name="Shibagaki N."/>
            <person name="Shinohara N."/>
            <person name="Shippen D.E."/>
            <person name="Soerensen I."/>
            <person name="Sotooka R."/>
            <person name="Sugimoto N."/>
            <person name="Sugita M."/>
            <person name="Sumikawa N."/>
            <person name="Tanurdzic M."/>
            <person name="Theissen G."/>
            <person name="Ulvskov P."/>
            <person name="Wakazuki S."/>
            <person name="Weng J.K."/>
            <person name="Willats W.W."/>
            <person name="Wipf D."/>
            <person name="Wolf P.G."/>
            <person name="Yang L."/>
            <person name="Zimmer A.D."/>
            <person name="Zhu Q."/>
            <person name="Mitros T."/>
            <person name="Hellsten U."/>
            <person name="Loque D."/>
            <person name="Otillar R."/>
            <person name="Salamov A."/>
            <person name="Schmutz J."/>
            <person name="Shapiro H."/>
            <person name="Lindquist E."/>
            <person name="Lucas S."/>
            <person name="Rokhsar D."/>
            <person name="Grigoriev I.V."/>
        </authorList>
    </citation>
    <scope>NUCLEOTIDE SEQUENCE [LARGE SCALE GENOMIC DNA]</scope>
</reference>
<evidence type="ECO:0000256" key="9">
    <source>
        <dbReference type="SAM" id="SignalP"/>
    </source>
</evidence>
<dbReference type="Gramene" id="EFJ18665">
    <property type="protein sequence ID" value="EFJ18665"/>
    <property type="gene ID" value="SELMODRAFT_112569"/>
</dbReference>
<dbReference type="PRINTS" id="PR00740">
    <property type="entry name" value="GLHYDRLASE27"/>
</dbReference>
<keyword evidence="12" id="KW-1185">Reference proteome</keyword>
<feature type="chain" id="PRO_5003122560" description="Alpha-galactosidase" evidence="9">
    <location>
        <begin position="21"/>
        <end position="391"/>
    </location>
</feature>
<evidence type="ECO:0000256" key="4">
    <source>
        <dbReference type="ARBA" id="ARBA00022729"/>
    </source>
</evidence>
<evidence type="ECO:0000259" key="10">
    <source>
        <dbReference type="Pfam" id="PF17801"/>
    </source>
</evidence>
<evidence type="ECO:0000256" key="1">
    <source>
        <dbReference type="ARBA" id="ARBA00001255"/>
    </source>
</evidence>
<dbReference type="OMA" id="KERYTRM"/>
<accession>D8SAW9</accession>
<evidence type="ECO:0000256" key="2">
    <source>
        <dbReference type="ARBA" id="ARBA00009743"/>
    </source>
</evidence>
<dbReference type="FunFam" id="3.20.20.70:FF:000093">
    <property type="entry name" value="Alpha-galactosidase"/>
    <property type="match status" value="1"/>
</dbReference>
<dbReference type="AlphaFoldDB" id="D8SAW9"/>
<dbReference type="InParanoid" id="D8SAW9"/>
<evidence type="ECO:0000256" key="7">
    <source>
        <dbReference type="ARBA" id="ARBA00023295"/>
    </source>
</evidence>
<dbReference type="KEGG" id="smo:SELMODRAFT_112569"/>
<dbReference type="SUPFAM" id="SSF51011">
    <property type="entry name" value="Glycosyl hydrolase domain"/>
    <property type="match status" value="1"/>
</dbReference>
<proteinExistence type="inferred from homology"/>
<organism evidence="12">
    <name type="scientific">Selaginella moellendorffii</name>
    <name type="common">Spikemoss</name>
    <dbReference type="NCBI Taxonomy" id="88036"/>
    <lineage>
        <taxon>Eukaryota</taxon>
        <taxon>Viridiplantae</taxon>
        <taxon>Streptophyta</taxon>
        <taxon>Embryophyta</taxon>
        <taxon>Tracheophyta</taxon>
        <taxon>Lycopodiopsida</taxon>
        <taxon>Selaginellales</taxon>
        <taxon>Selaginellaceae</taxon>
        <taxon>Selaginella</taxon>
    </lineage>
</organism>
<keyword evidence="7 8" id="KW-0326">Glycosidase</keyword>
<dbReference type="GO" id="GO:0005975">
    <property type="term" value="P:carbohydrate metabolic process"/>
    <property type="evidence" value="ECO:0007669"/>
    <property type="project" value="InterPro"/>
</dbReference>
<evidence type="ECO:0000256" key="6">
    <source>
        <dbReference type="ARBA" id="ARBA00023157"/>
    </source>
</evidence>
<dbReference type="SUPFAM" id="SSF51445">
    <property type="entry name" value="(Trans)glycosidases"/>
    <property type="match status" value="1"/>
</dbReference>
<evidence type="ECO:0000313" key="12">
    <source>
        <dbReference type="Proteomes" id="UP000001514"/>
    </source>
</evidence>
<sequence>MAAKNYLVLLVLLLTDLVRSSDSFERHRLLENGLGRTPPMGWNSWNYFHCGINEEIIRATADAIVSTGLRDVGYEYVNIDDCWAELSRDNEGNLQARNSTFPSGIKALADYVHSKNLKFGIYSDAGYLTCQEQPGSLNHEDQDAKTFAAWGVDYLKYDNCHTDGSSPRIRYPIMRDALSAAGRPIFFSMCEWGQEDPATWASSVGNSWRTTGDIQNKWESMISIADKNNAWAEHAAPGGWNDPDMLEIGNGGMSFQESRTHFSLWALMKAPLIIGCDVRNIAAQDLAILMNKEVIQINQDALGVQGRKVAGDGEQEVWGGPLSNGRFALLMLNRGSDPADITAEFAALGIPSNVSVMIRDVWKLPGTGTYNSSITSRVESHDVAMYILTPV</sequence>
<dbReference type="InterPro" id="IPR013780">
    <property type="entry name" value="Glyco_hydro_b"/>
</dbReference>
<dbReference type="Gene3D" id="2.60.40.1180">
    <property type="entry name" value="Golgi alpha-mannosidase II"/>
    <property type="match status" value="1"/>
</dbReference>
<dbReference type="PROSITE" id="PS00512">
    <property type="entry name" value="ALPHA_GALACTOSIDASE"/>
    <property type="match status" value="1"/>
</dbReference>
<dbReference type="eggNOG" id="KOG2366">
    <property type="taxonomic scope" value="Eukaryota"/>
</dbReference>
<dbReference type="PANTHER" id="PTHR11452">
    <property type="entry name" value="ALPHA-GALACTOSIDASE/ALPHA-N-ACETYLGALACTOSAMINIDASE"/>
    <property type="match status" value="1"/>
</dbReference>
<gene>
    <name evidence="11" type="ORF">SELMODRAFT_112569</name>
</gene>
<comment type="similarity">
    <text evidence="2 8">Belongs to the glycosyl hydrolase 27 family.</text>
</comment>
<dbReference type="Pfam" id="PF16499">
    <property type="entry name" value="Melibiase_2"/>
    <property type="match status" value="1"/>
</dbReference>
<feature type="domain" description="Alpha galactosidase C-terminal" evidence="10">
    <location>
        <begin position="312"/>
        <end position="388"/>
    </location>
</feature>
<dbReference type="InterPro" id="IPR000111">
    <property type="entry name" value="Glyco_hydro_27/36_CS"/>
</dbReference>
<dbReference type="Gene3D" id="3.20.20.70">
    <property type="entry name" value="Aldolase class I"/>
    <property type="match status" value="1"/>
</dbReference>